<proteinExistence type="predicted"/>
<gene>
    <name evidence="1" type="ORF">FB382_003299</name>
</gene>
<keyword evidence="2" id="KW-1185">Reference proteome</keyword>
<comment type="caution">
    <text evidence="1">The sequence shown here is derived from an EMBL/GenBank/DDBJ whole genome shotgun (WGS) entry which is preliminary data.</text>
</comment>
<accession>A0A7W3J2B4</accession>
<dbReference type="AlphaFoldDB" id="A0A7W3J2B4"/>
<dbReference type="Proteomes" id="UP000580910">
    <property type="component" value="Unassembled WGS sequence"/>
</dbReference>
<sequence>MRTALPTEFRQHLHWETALDRLELDVIHAERMLDDPAAADMESWDEPQLAGPIPADLVARALEIRARQERVQRALAARLGDLRRQHEFADRVDRATGRAGRPVYVDVDA</sequence>
<evidence type="ECO:0000313" key="1">
    <source>
        <dbReference type="EMBL" id="MBA8805008.1"/>
    </source>
</evidence>
<organism evidence="1 2">
    <name type="scientific">Nocardioides ginsengisegetis</name>
    <dbReference type="NCBI Taxonomy" id="661491"/>
    <lineage>
        <taxon>Bacteria</taxon>
        <taxon>Bacillati</taxon>
        <taxon>Actinomycetota</taxon>
        <taxon>Actinomycetes</taxon>
        <taxon>Propionibacteriales</taxon>
        <taxon>Nocardioidaceae</taxon>
        <taxon>Nocardioides</taxon>
    </lineage>
</organism>
<protein>
    <recommendedName>
        <fullName evidence="3">Flagellar protein FliT</fullName>
    </recommendedName>
</protein>
<evidence type="ECO:0008006" key="3">
    <source>
        <dbReference type="Google" id="ProtNLM"/>
    </source>
</evidence>
<evidence type="ECO:0000313" key="2">
    <source>
        <dbReference type="Proteomes" id="UP000580910"/>
    </source>
</evidence>
<name>A0A7W3J2B4_9ACTN</name>
<dbReference type="RefSeq" id="WP_182540831.1">
    <property type="nucleotide sequence ID" value="NZ_JACGXA010000001.1"/>
</dbReference>
<dbReference type="EMBL" id="JACGXA010000001">
    <property type="protein sequence ID" value="MBA8805008.1"/>
    <property type="molecule type" value="Genomic_DNA"/>
</dbReference>
<reference evidence="1 2" key="1">
    <citation type="submission" date="2020-07" db="EMBL/GenBank/DDBJ databases">
        <title>Sequencing the genomes of 1000 actinobacteria strains.</title>
        <authorList>
            <person name="Klenk H.-P."/>
        </authorList>
    </citation>
    <scope>NUCLEOTIDE SEQUENCE [LARGE SCALE GENOMIC DNA]</scope>
    <source>
        <strain evidence="1 2">DSM 21349</strain>
    </source>
</reference>